<evidence type="ECO:0000256" key="5">
    <source>
        <dbReference type="ARBA" id="ARBA00022723"/>
    </source>
</evidence>
<dbReference type="PANTHER" id="PTHR36541:SF1">
    <property type="entry name" value="SUPEROXIDE REDUCTASE-RELATED"/>
    <property type="match status" value="1"/>
</dbReference>
<dbReference type="RefSeq" id="WP_103265648.1">
    <property type="nucleotide sequence ID" value="NZ_CABMLE010000014.1"/>
</dbReference>
<proteinExistence type="inferred from homology"/>
<dbReference type="InterPro" id="IPR051233">
    <property type="entry name" value="Desulfoferrodoxin_SOR"/>
</dbReference>
<dbReference type="GO" id="GO:0050605">
    <property type="term" value="F:superoxide reductase activity"/>
    <property type="evidence" value="ECO:0007669"/>
    <property type="project" value="UniProtKB-EC"/>
</dbReference>
<dbReference type="SUPFAM" id="SSF49367">
    <property type="entry name" value="Superoxide reductase-like"/>
    <property type="match status" value="1"/>
</dbReference>
<dbReference type="OrthoDB" id="9814936at2"/>
<reference evidence="14" key="1">
    <citation type="submission" date="2018-01" db="EMBL/GenBank/DDBJ databases">
        <title>Rubneribacter badeniensis gen. nov., sp. nov., and Colonibacter rubneri, gen. nov., sp. nov., WGS of new members of the Eggerthellaceae.</title>
        <authorList>
            <person name="Danylec N."/>
            <person name="Stoll D.A."/>
            <person name="Doetsch A."/>
            <person name="Kulling S.E."/>
            <person name="Huch M."/>
        </authorList>
    </citation>
    <scope>NUCLEOTIDE SEQUENCE [LARGE SCALE GENOMIC DNA]</scope>
    <source>
        <strain evidence="14">ResAG-96</strain>
    </source>
</reference>
<dbReference type="InterPro" id="IPR036073">
    <property type="entry name" value="Desulfoferrodoxin_Fe-bd_dom_sf"/>
</dbReference>
<comment type="caution">
    <text evidence="13">The sequence shown here is derived from an EMBL/GenBank/DDBJ whole genome shotgun (WGS) entry which is preliminary data.</text>
</comment>
<evidence type="ECO:0000256" key="9">
    <source>
        <dbReference type="ARBA" id="ARBA00031398"/>
    </source>
</evidence>
<comment type="similarity">
    <text evidence="1">Belongs to the desulfoferrodoxin family.</text>
</comment>
<dbReference type="Proteomes" id="UP000236197">
    <property type="component" value="Unassembled WGS sequence"/>
</dbReference>
<evidence type="ECO:0000256" key="8">
    <source>
        <dbReference type="ARBA" id="ARBA00024690"/>
    </source>
</evidence>
<keyword evidence="7" id="KW-0408">Iron</keyword>
<evidence type="ECO:0000256" key="2">
    <source>
        <dbReference type="ARBA" id="ARBA00012679"/>
    </source>
</evidence>
<dbReference type="Gene3D" id="2.60.40.730">
    <property type="entry name" value="SOR catalytic domain"/>
    <property type="match status" value="1"/>
</dbReference>
<dbReference type="InterPro" id="IPR004462">
    <property type="entry name" value="Desulfoferrodoxin_N"/>
</dbReference>
<keyword evidence="5" id="KW-0479">Metal-binding</keyword>
<name>A0A2K2U9U6_9ACTN</name>
<dbReference type="Pfam" id="PF01880">
    <property type="entry name" value="Desulfoferrodox"/>
    <property type="match status" value="1"/>
</dbReference>
<keyword evidence="6" id="KW-0249">Electron transport</keyword>
<evidence type="ECO:0000313" key="13">
    <source>
        <dbReference type="EMBL" id="PNV67012.1"/>
    </source>
</evidence>
<dbReference type="Pfam" id="PF06397">
    <property type="entry name" value="Desulfoferrod_N"/>
    <property type="match status" value="1"/>
</dbReference>
<feature type="domain" description="Desulfoferrodoxin ferrous iron-binding" evidence="11">
    <location>
        <begin position="40"/>
        <end position="124"/>
    </location>
</feature>
<evidence type="ECO:0000256" key="7">
    <source>
        <dbReference type="ARBA" id="ARBA00023004"/>
    </source>
</evidence>
<dbReference type="EMBL" id="PPEK01000014">
    <property type="protein sequence ID" value="PNV67012.1"/>
    <property type="molecule type" value="Genomic_DNA"/>
</dbReference>
<evidence type="ECO:0000256" key="6">
    <source>
        <dbReference type="ARBA" id="ARBA00022982"/>
    </source>
</evidence>
<dbReference type="PANTHER" id="PTHR36541">
    <property type="entry name" value="SUPEROXIDE REDUCTASE-RELATED"/>
    <property type="match status" value="1"/>
</dbReference>
<evidence type="ECO:0000256" key="10">
    <source>
        <dbReference type="ARBA" id="ARBA00047448"/>
    </source>
</evidence>
<comment type="function">
    <text evidence="8">Catalyzes the one-electron reduction of superoxide anion radical to hydrogen peroxide at a nonheme ferrous iron center. Plays a fundamental role in case of oxidative stress via its superoxide detoxification activity.</text>
</comment>
<comment type="catalytic activity">
    <reaction evidence="10">
        <text>reduced [rubredoxin] + superoxide + 2 H(+) = oxidized [rubredoxin] + H2O2</text>
        <dbReference type="Rhea" id="RHEA:21324"/>
        <dbReference type="Rhea" id="RHEA-COMP:10302"/>
        <dbReference type="Rhea" id="RHEA-COMP:10303"/>
        <dbReference type="ChEBI" id="CHEBI:15378"/>
        <dbReference type="ChEBI" id="CHEBI:16240"/>
        <dbReference type="ChEBI" id="CHEBI:18421"/>
        <dbReference type="ChEBI" id="CHEBI:29033"/>
        <dbReference type="ChEBI" id="CHEBI:29034"/>
        <dbReference type="EC" id="1.15.1.2"/>
    </reaction>
</comment>
<gene>
    <name evidence="13" type="ORF">C2L71_10165</name>
</gene>
<dbReference type="GO" id="GO:0005506">
    <property type="term" value="F:iron ion binding"/>
    <property type="evidence" value="ECO:0007669"/>
    <property type="project" value="InterPro"/>
</dbReference>
<feature type="domain" description="Desulfoferrodoxin N-terminal" evidence="12">
    <location>
        <begin position="5"/>
        <end position="33"/>
    </location>
</feature>
<accession>A0A2K2U9U6</accession>
<organism evidence="13 14">
    <name type="scientific">Enteroscipio rubneri</name>
    <dbReference type="NCBI Taxonomy" id="2070686"/>
    <lineage>
        <taxon>Bacteria</taxon>
        <taxon>Bacillati</taxon>
        <taxon>Actinomycetota</taxon>
        <taxon>Coriobacteriia</taxon>
        <taxon>Eggerthellales</taxon>
        <taxon>Eggerthellaceae</taxon>
        <taxon>Enteroscipio</taxon>
    </lineage>
</organism>
<dbReference type="AlphaFoldDB" id="A0A2K2U9U6"/>
<evidence type="ECO:0000256" key="1">
    <source>
        <dbReference type="ARBA" id="ARBA00005941"/>
    </source>
</evidence>
<keyword evidence="4" id="KW-0813">Transport</keyword>
<sequence length="126" mass="13649">MDVRFYRCSHCGNVAVKPYDAGVPLVCCGETMAELQANTVDAATEKHVPAVTVNGADVHVQVGEVEHPMLPEHHIAFVCLVTEKGYQTAQLAVDGAPVADFRVAEGDAPVKVYEYCNLHGLWSVRL</sequence>
<evidence type="ECO:0000259" key="11">
    <source>
        <dbReference type="Pfam" id="PF01880"/>
    </source>
</evidence>
<evidence type="ECO:0000256" key="3">
    <source>
        <dbReference type="ARBA" id="ARBA00014839"/>
    </source>
</evidence>
<evidence type="ECO:0000259" key="12">
    <source>
        <dbReference type="Pfam" id="PF06397"/>
    </source>
</evidence>
<protein>
    <recommendedName>
        <fullName evidence="3">Desulfoferrodoxin</fullName>
        <ecNumber evidence="2">1.15.1.2</ecNumber>
    </recommendedName>
    <alternativeName>
        <fullName evidence="9">Superoxide reductase</fullName>
    </alternativeName>
</protein>
<dbReference type="SUPFAM" id="SSF57802">
    <property type="entry name" value="Rubredoxin-like"/>
    <property type="match status" value="1"/>
</dbReference>
<dbReference type="EC" id="1.15.1.2" evidence="2"/>
<dbReference type="InterPro" id="IPR002742">
    <property type="entry name" value="Desulfoferrodoxin_Fe-bd_dom"/>
</dbReference>
<evidence type="ECO:0000313" key="14">
    <source>
        <dbReference type="Proteomes" id="UP000236197"/>
    </source>
</evidence>
<keyword evidence="14" id="KW-1185">Reference proteome</keyword>
<evidence type="ECO:0000256" key="4">
    <source>
        <dbReference type="ARBA" id="ARBA00022448"/>
    </source>
</evidence>